<comment type="caution">
    <text evidence="8">The sequence shown here is derived from an EMBL/GenBank/DDBJ whole genome shotgun (WGS) entry which is preliminary data.</text>
</comment>
<dbReference type="GO" id="GO:0022857">
    <property type="term" value="F:transmembrane transporter activity"/>
    <property type="evidence" value="ECO:0007669"/>
    <property type="project" value="InterPro"/>
</dbReference>
<feature type="transmembrane region" description="Helical" evidence="6">
    <location>
        <begin position="457"/>
        <end position="477"/>
    </location>
</feature>
<accession>A0A420J8X9</accession>
<proteinExistence type="predicted"/>
<name>A0A420J8X9_9PEZI</name>
<feature type="transmembrane region" description="Helical" evidence="6">
    <location>
        <begin position="387"/>
        <end position="407"/>
    </location>
</feature>
<feature type="transmembrane region" description="Helical" evidence="6">
    <location>
        <begin position="111"/>
        <end position="131"/>
    </location>
</feature>
<dbReference type="EMBL" id="MCBQ01001563">
    <property type="protein sequence ID" value="RKF83239.1"/>
    <property type="molecule type" value="Genomic_DNA"/>
</dbReference>
<dbReference type="GO" id="GO:0005886">
    <property type="term" value="C:plasma membrane"/>
    <property type="evidence" value="ECO:0007669"/>
    <property type="project" value="TreeGrafter"/>
</dbReference>
<organism evidence="8 9">
    <name type="scientific">Golovinomyces cichoracearum</name>
    <dbReference type="NCBI Taxonomy" id="62708"/>
    <lineage>
        <taxon>Eukaryota</taxon>
        <taxon>Fungi</taxon>
        <taxon>Dikarya</taxon>
        <taxon>Ascomycota</taxon>
        <taxon>Pezizomycotina</taxon>
        <taxon>Leotiomycetes</taxon>
        <taxon>Erysiphales</taxon>
        <taxon>Erysiphaceae</taxon>
        <taxon>Golovinomyces</taxon>
    </lineage>
</organism>
<evidence type="ECO:0000313" key="8">
    <source>
        <dbReference type="EMBL" id="RKF83239.1"/>
    </source>
</evidence>
<dbReference type="SUPFAM" id="SSF103473">
    <property type="entry name" value="MFS general substrate transporter"/>
    <property type="match status" value="1"/>
</dbReference>
<evidence type="ECO:0000259" key="7">
    <source>
        <dbReference type="PROSITE" id="PS50850"/>
    </source>
</evidence>
<feature type="region of interest" description="Disordered" evidence="5">
    <location>
        <begin position="564"/>
        <end position="599"/>
    </location>
</feature>
<feature type="domain" description="Major facilitator superfamily (MFS) profile" evidence="7">
    <location>
        <begin position="77"/>
        <end position="511"/>
    </location>
</feature>
<gene>
    <name evidence="8" type="ORF">GcM3_015017</name>
</gene>
<keyword evidence="2 6" id="KW-0812">Transmembrane</keyword>
<dbReference type="STRING" id="62708.A0A420J8X9"/>
<dbReference type="PROSITE" id="PS50850">
    <property type="entry name" value="MFS"/>
    <property type="match status" value="1"/>
</dbReference>
<comment type="subcellular location">
    <subcellularLocation>
        <location evidence="1">Membrane</location>
        <topology evidence="1">Multi-pass membrane protein</topology>
    </subcellularLocation>
</comment>
<feature type="transmembrane region" description="Helical" evidence="6">
    <location>
        <begin position="413"/>
        <end position="436"/>
    </location>
</feature>
<evidence type="ECO:0000256" key="2">
    <source>
        <dbReference type="ARBA" id="ARBA00022692"/>
    </source>
</evidence>
<feature type="transmembrane region" description="Helical" evidence="6">
    <location>
        <begin position="199"/>
        <end position="218"/>
    </location>
</feature>
<evidence type="ECO:0000313" key="9">
    <source>
        <dbReference type="Proteomes" id="UP000283383"/>
    </source>
</evidence>
<reference evidence="8 9" key="1">
    <citation type="journal article" date="2018" name="BMC Genomics">
        <title>Comparative genome analyses reveal sequence features reflecting distinct modes of host-adaptation between dicot and monocot powdery mildew.</title>
        <authorList>
            <person name="Wu Y."/>
            <person name="Ma X."/>
            <person name="Pan Z."/>
            <person name="Kale S.D."/>
            <person name="Song Y."/>
            <person name="King H."/>
            <person name="Zhang Q."/>
            <person name="Presley C."/>
            <person name="Deng X."/>
            <person name="Wei C.I."/>
            <person name="Xiao S."/>
        </authorList>
    </citation>
    <scope>NUCLEOTIDE SEQUENCE [LARGE SCALE GENOMIC DNA]</scope>
    <source>
        <strain evidence="8">UMSG3</strain>
    </source>
</reference>
<dbReference type="InterPro" id="IPR020846">
    <property type="entry name" value="MFS_dom"/>
</dbReference>
<evidence type="ECO:0000256" key="6">
    <source>
        <dbReference type="SAM" id="Phobius"/>
    </source>
</evidence>
<evidence type="ECO:0000256" key="1">
    <source>
        <dbReference type="ARBA" id="ARBA00004141"/>
    </source>
</evidence>
<keyword evidence="9" id="KW-1185">Reference proteome</keyword>
<feature type="transmembrane region" description="Helical" evidence="6">
    <location>
        <begin position="307"/>
        <end position="333"/>
    </location>
</feature>
<feature type="transmembrane region" description="Helical" evidence="6">
    <location>
        <begin position="230"/>
        <end position="250"/>
    </location>
</feature>
<protein>
    <submittedName>
        <fullName evidence="8">Putative efflux pump kojT</fullName>
    </submittedName>
</protein>
<dbReference type="InterPro" id="IPR011701">
    <property type="entry name" value="MFS"/>
</dbReference>
<dbReference type="AlphaFoldDB" id="A0A420J8X9"/>
<keyword evidence="3 6" id="KW-1133">Transmembrane helix</keyword>
<feature type="transmembrane region" description="Helical" evidence="6">
    <location>
        <begin position="483"/>
        <end position="504"/>
    </location>
</feature>
<evidence type="ECO:0000256" key="4">
    <source>
        <dbReference type="ARBA" id="ARBA00023136"/>
    </source>
</evidence>
<dbReference type="PANTHER" id="PTHR23502:SF13">
    <property type="entry name" value="MULTIDRUG TRANSPORTER, PUTATIVE (AFU_ORTHOLOGUE AFUA_2G12550)-RELATED"/>
    <property type="match status" value="1"/>
</dbReference>
<dbReference type="PANTHER" id="PTHR23502">
    <property type="entry name" value="MAJOR FACILITATOR SUPERFAMILY"/>
    <property type="match status" value="1"/>
</dbReference>
<feature type="transmembrane region" description="Helical" evidence="6">
    <location>
        <begin position="172"/>
        <end position="192"/>
    </location>
</feature>
<dbReference type="InterPro" id="IPR036259">
    <property type="entry name" value="MFS_trans_sf"/>
</dbReference>
<dbReference type="Pfam" id="PF07690">
    <property type="entry name" value="MFS_1"/>
    <property type="match status" value="1"/>
</dbReference>
<keyword evidence="4 6" id="KW-0472">Membrane</keyword>
<evidence type="ECO:0000256" key="5">
    <source>
        <dbReference type="SAM" id="MobiDB-lite"/>
    </source>
</evidence>
<dbReference type="FunFam" id="1.20.1250.20:FF:000088">
    <property type="entry name" value="MFS multidrug transporter, putative"/>
    <property type="match status" value="1"/>
</dbReference>
<evidence type="ECO:0000256" key="3">
    <source>
        <dbReference type="ARBA" id="ARBA00022989"/>
    </source>
</evidence>
<sequence>MTNPVITGEKSIIRPLNSIISDLEEVHKPEVSNTESVKNGNDSMTEYDLNGPKFELTEDMCYDELGYSFSSLKKWTILSVIFMVQVSMNFNTSLYSNAIPGITKEFDVSAQAARCGAMIFLVFYAFGCELWAPWSEELGRKPILQASLFLVNIWQLPVALASNFTTIMVGRALGGLSSAGGSVTLGMIADMWETEHQQYAVAFVVFSSVGGSILGPIVGGFSEKYLDWRWSIWIQLIFGVFVQLLHWLLVPETRSTIMMDKIAKKRRKMGENIWGHNELQPYSKRFSFTEILITWIRPFKMFLTEPIVLVLSLLSGFSDALIFMFIQSFALVYRQWGFDSVSLGLAFLPIGIGYVIAWLSFIPIIRRNMKERKEKPDDEKAQFESRLWWLLYTAPCLPIGLIGFAWTCTGPPIHWIGSMIFSAIVGIANYAIYMATIDYMITAYGPYSASATGGNGWARDFLAGVLTIPATPFFANIGSNPLAYASTILACISFVLVIAVYIIYWKGPVLRKRSPFAQQLSDARVGHDTPNSNTPKTQFGPYAKAVVRSQQDLRIRQTLGSRTPSIVASGHNKTPMASRGVSRAASPAPTKRAVQGRVV</sequence>
<dbReference type="Gene3D" id="1.20.1250.20">
    <property type="entry name" value="MFS general substrate transporter like domains"/>
    <property type="match status" value="1"/>
</dbReference>
<feature type="transmembrane region" description="Helical" evidence="6">
    <location>
        <begin position="345"/>
        <end position="366"/>
    </location>
</feature>
<dbReference type="Proteomes" id="UP000283383">
    <property type="component" value="Unassembled WGS sequence"/>
</dbReference>